<organism evidence="2 3">
    <name type="scientific">Solibacillus kalamii</name>
    <dbReference type="NCBI Taxonomy" id="1748298"/>
    <lineage>
        <taxon>Bacteria</taxon>
        <taxon>Bacillati</taxon>
        <taxon>Bacillota</taxon>
        <taxon>Bacilli</taxon>
        <taxon>Bacillales</taxon>
        <taxon>Caryophanaceae</taxon>
        <taxon>Solibacillus</taxon>
    </lineage>
</organism>
<evidence type="ECO:0000313" key="3">
    <source>
        <dbReference type="Proteomes" id="UP000196594"/>
    </source>
</evidence>
<feature type="transmembrane region" description="Helical" evidence="1">
    <location>
        <begin position="66"/>
        <end position="87"/>
    </location>
</feature>
<name>A0ABX3ZK13_9BACL</name>
<evidence type="ECO:0000256" key="1">
    <source>
        <dbReference type="SAM" id="Phobius"/>
    </source>
</evidence>
<comment type="caution">
    <text evidence="2">The sequence shown here is derived from an EMBL/GenBank/DDBJ whole genome shotgun (WGS) entry which is preliminary data.</text>
</comment>
<sequence>MRQNIESALYRMKLTKVVNYLVYTGMVSLIGYSCYFISMLFIGSMLFTAADAPPGDISNSGRLLTIAFQAFGTFIVLLIYSIVHWSIASLLNIPFPKRFIFILNLIVISLVTGALILKFIIINGSFL</sequence>
<dbReference type="PROSITE" id="PS51257">
    <property type="entry name" value="PROKAR_LIPOPROTEIN"/>
    <property type="match status" value="1"/>
</dbReference>
<feature type="transmembrane region" description="Helical" evidence="1">
    <location>
        <begin position="20"/>
        <end position="46"/>
    </location>
</feature>
<protein>
    <submittedName>
        <fullName evidence="2">Uncharacterized protein</fullName>
    </submittedName>
</protein>
<gene>
    <name evidence="2" type="ORF">CBM15_06035</name>
</gene>
<keyword evidence="1" id="KW-1133">Transmembrane helix</keyword>
<keyword evidence="3" id="KW-1185">Reference proteome</keyword>
<keyword evidence="1" id="KW-0472">Membrane</keyword>
<feature type="transmembrane region" description="Helical" evidence="1">
    <location>
        <begin position="99"/>
        <end position="122"/>
    </location>
</feature>
<keyword evidence="1" id="KW-0812">Transmembrane</keyword>
<accession>A0ABX3ZK13</accession>
<reference evidence="2 3" key="1">
    <citation type="journal article" date="2017" name="Int. J. Syst. Evol. Microbiol.">
        <title>Solibacillus kalamii sp. nov., isolated from a high-efficiency particulate arrestance filter system used in the International Space Station.</title>
        <authorList>
            <person name="Checinska Sielaff A."/>
            <person name="Kumar R.M."/>
            <person name="Pal D."/>
            <person name="Mayilraj S."/>
            <person name="Venkateswaran K."/>
        </authorList>
    </citation>
    <scope>NUCLEOTIDE SEQUENCE [LARGE SCALE GENOMIC DNA]</scope>
    <source>
        <strain evidence="2 3">ISSFR-015</strain>
    </source>
</reference>
<evidence type="ECO:0000313" key="2">
    <source>
        <dbReference type="EMBL" id="OUZ40072.1"/>
    </source>
</evidence>
<dbReference type="RefSeq" id="WP_087616244.1">
    <property type="nucleotide sequence ID" value="NZ_JAFBEY010000001.1"/>
</dbReference>
<dbReference type="EMBL" id="NHNT01000002">
    <property type="protein sequence ID" value="OUZ40072.1"/>
    <property type="molecule type" value="Genomic_DNA"/>
</dbReference>
<dbReference type="Proteomes" id="UP000196594">
    <property type="component" value="Unassembled WGS sequence"/>
</dbReference>
<proteinExistence type="predicted"/>